<evidence type="ECO:0000259" key="1">
    <source>
        <dbReference type="Pfam" id="PF01396"/>
    </source>
</evidence>
<dbReference type="Proteomes" id="UP000095228">
    <property type="component" value="Chromosome"/>
</dbReference>
<dbReference type="Pfam" id="PF01396">
    <property type="entry name" value="Zn_ribbon_Top1"/>
    <property type="match status" value="1"/>
</dbReference>
<dbReference type="AlphaFoldDB" id="A0A1D8AX30"/>
<dbReference type="InterPro" id="IPR011856">
    <property type="entry name" value="tRNA_endonuc-like_dom_sf"/>
</dbReference>
<dbReference type="STRING" id="1838286.Verru16b_02533"/>
<keyword evidence="4" id="KW-1185">Reference proteome</keyword>
<dbReference type="PANTHER" id="PTHR30015:SF7">
    <property type="entry name" value="TYPE IV METHYL-DIRECTED RESTRICTION ENZYME ECOKMRR"/>
    <property type="match status" value="1"/>
</dbReference>
<dbReference type="Gene3D" id="3.40.1350.10">
    <property type="match status" value="1"/>
</dbReference>
<dbReference type="InterPro" id="IPR007560">
    <property type="entry name" value="Restrct_endonuc_IV_Mrr"/>
</dbReference>
<feature type="domain" description="DNA topoisomerase type IA zn finger" evidence="1">
    <location>
        <begin position="142"/>
        <end position="180"/>
    </location>
</feature>
<protein>
    <submittedName>
        <fullName evidence="3">DNA topoisomerase I</fullName>
    </submittedName>
</protein>
<organism evidence="3 4">
    <name type="scientific">Lacunisphaera limnophila</name>
    <dbReference type="NCBI Taxonomy" id="1838286"/>
    <lineage>
        <taxon>Bacteria</taxon>
        <taxon>Pseudomonadati</taxon>
        <taxon>Verrucomicrobiota</taxon>
        <taxon>Opitutia</taxon>
        <taxon>Opitutales</taxon>
        <taxon>Opitutaceae</taxon>
        <taxon>Lacunisphaera</taxon>
    </lineage>
</organism>
<evidence type="ECO:0000259" key="2">
    <source>
        <dbReference type="Pfam" id="PF04471"/>
    </source>
</evidence>
<dbReference type="EMBL" id="CP016094">
    <property type="protein sequence ID" value="AOS45452.1"/>
    <property type="molecule type" value="Genomic_DNA"/>
</dbReference>
<dbReference type="InterPro" id="IPR052906">
    <property type="entry name" value="Type_IV_Methyl-Rstrct_Enzyme"/>
</dbReference>
<dbReference type="GO" id="GO:0005694">
    <property type="term" value="C:chromosome"/>
    <property type="evidence" value="ECO:0007669"/>
    <property type="project" value="InterPro"/>
</dbReference>
<sequence length="183" mass="20424">MDLLKQMEWHRFEHVVAAYEKQLGHDAELTGFGADGGIDVLVYEKGTRLLKRVIQCKAFNNQRVGVDLVRAFYGAMTLQKVSSGAFYTTGTYTDDAMAIGRANPNLELVDGQAFLFHILQLPLSAQLQLFDVATEGDYTTPTCASCGVKMILKTAEKGRDSGNRFWGCRNYPRCRNTLRMAQS</sequence>
<feature type="domain" description="Restriction endonuclease type IV Mrr" evidence="2">
    <location>
        <begin position="4"/>
        <end position="114"/>
    </location>
</feature>
<dbReference type="SUPFAM" id="SSF52980">
    <property type="entry name" value="Restriction endonuclease-like"/>
    <property type="match status" value="1"/>
</dbReference>
<gene>
    <name evidence="3" type="ORF">Verru16b_02533</name>
</gene>
<accession>A0A1D8AX30</accession>
<dbReference type="KEGG" id="obg:Verru16b_02533"/>
<dbReference type="Pfam" id="PF04471">
    <property type="entry name" value="Mrr_cat"/>
    <property type="match status" value="1"/>
</dbReference>
<evidence type="ECO:0000313" key="3">
    <source>
        <dbReference type="EMBL" id="AOS45452.1"/>
    </source>
</evidence>
<dbReference type="GO" id="GO:0003677">
    <property type="term" value="F:DNA binding"/>
    <property type="evidence" value="ECO:0007669"/>
    <property type="project" value="InterPro"/>
</dbReference>
<dbReference type="GO" id="GO:0006265">
    <property type="term" value="P:DNA topological change"/>
    <property type="evidence" value="ECO:0007669"/>
    <property type="project" value="InterPro"/>
</dbReference>
<dbReference type="PANTHER" id="PTHR30015">
    <property type="entry name" value="MRR RESTRICTION SYSTEM PROTEIN"/>
    <property type="match status" value="1"/>
</dbReference>
<dbReference type="GO" id="GO:0003916">
    <property type="term" value="F:DNA topoisomerase activity"/>
    <property type="evidence" value="ECO:0007669"/>
    <property type="project" value="InterPro"/>
</dbReference>
<keyword evidence="3" id="KW-0413">Isomerase</keyword>
<dbReference type="GO" id="GO:0009307">
    <property type="term" value="P:DNA restriction-modification system"/>
    <property type="evidence" value="ECO:0007669"/>
    <property type="project" value="InterPro"/>
</dbReference>
<reference evidence="3 4" key="1">
    <citation type="submission" date="2016-06" db="EMBL/GenBank/DDBJ databases">
        <title>Three novel species with peptidoglycan cell walls form the new genus Lacunisphaera gen. nov. in the family Opitutaceae of the verrucomicrobial subdivision 4.</title>
        <authorList>
            <person name="Rast P."/>
            <person name="Gloeckner I."/>
            <person name="Jogler M."/>
            <person name="Boedeker C."/>
            <person name="Jeske O."/>
            <person name="Wiegand S."/>
            <person name="Reinhardt R."/>
            <person name="Schumann P."/>
            <person name="Rohde M."/>
            <person name="Spring S."/>
            <person name="Gloeckner F.O."/>
            <person name="Jogler C."/>
        </authorList>
    </citation>
    <scope>NUCLEOTIDE SEQUENCE [LARGE SCALE GENOMIC DNA]</scope>
    <source>
        <strain evidence="3 4">IG16b</strain>
    </source>
</reference>
<dbReference type="InterPro" id="IPR013498">
    <property type="entry name" value="Topo_IA_Znf"/>
</dbReference>
<proteinExistence type="predicted"/>
<name>A0A1D8AX30_9BACT</name>
<dbReference type="SUPFAM" id="SSF57783">
    <property type="entry name" value="Zinc beta-ribbon"/>
    <property type="match status" value="1"/>
</dbReference>
<evidence type="ECO:0000313" key="4">
    <source>
        <dbReference type="Proteomes" id="UP000095228"/>
    </source>
</evidence>
<dbReference type="GO" id="GO:0015666">
    <property type="term" value="F:restriction endodeoxyribonuclease activity"/>
    <property type="evidence" value="ECO:0007669"/>
    <property type="project" value="TreeGrafter"/>
</dbReference>
<dbReference type="Gene3D" id="3.30.65.10">
    <property type="entry name" value="Bacterial Topoisomerase I, domain 1"/>
    <property type="match status" value="1"/>
</dbReference>
<dbReference type="InterPro" id="IPR011335">
    <property type="entry name" value="Restrct_endonuc-II-like"/>
</dbReference>